<proteinExistence type="predicted"/>
<protein>
    <recommendedName>
        <fullName evidence="2">DNA repair protein rhp7 treble clef domain-containing protein</fullName>
    </recommendedName>
</protein>
<gene>
    <name evidence="3" type="ORF">M407DRAFT_32780</name>
</gene>
<evidence type="ECO:0000313" key="4">
    <source>
        <dbReference type="Proteomes" id="UP000054248"/>
    </source>
</evidence>
<dbReference type="OrthoDB" id="421226at2759"/>
<reference evidence="3 4" key="1">
    <citation type="submission" date="2014-04" db="EMBL/GenBank/DDBJ databases">
        <authorList>
            <consortium name="DOE Joint Genome Institute"/>
            <person name="Kuo A."/>
            <person name="Girlanda M."/>
            <person name="Perotto S."/>
            <person name="Kohler A."/>
            <person name="Nagy L.G."/>
            <person name="Floudas D."/>
            <person name="Copeland A."/>
            <person name="Barry K.W."/>
            <person name="Cichocki N."/>
            <person name="Veneault-Fourrey C."/>
            <person name="LaButti K."/>
            <person name="Lindquist E.A."/>
            <person name="Lipzen A."/>
            <person name="Lundell T."/>
            <person name="Morin E."/>
            <person name="Murat C."/>
            <person name="Sun H."/>
            <person name="Tunlid A."/>
            <person name="Henrissat B."/>
            <person name="Grigoriev I.V."/>
            <person name="Hibbett D.S."/>
            <person name="Martin F."/>
            <person name="Nordberg H.P."/>
            <person name="Cantor M.N."/>
            <person name="Hua S.X."/>
        </authorList>
    </citation>
    <scope>NUCLEOTIDE SEQUENCE [LARGE SCALE GENOMIC DNA]</scope>
    <source>
        <strain evidence="3 4">MUT 4182</strain>
    </source>
</reference>
<dbReference type="STRING" id="1051891.A0A0C3Q458"/>
<dbReference type="EMBL" id="KN823370">
    <property type="protein sequence ID" value="KIO17544.1"/>
    <property type="molecule type" value="Genomic_DNA"/>
</dbReference>
<accession>A0A0C3Q458</accession>
<organism evidence="3 4">
    <name type="scientific">Tulasnella calospora MUT 4182</name>
    <dbReference type="NCBI Taxonomy" id="1051891"/>
    <lineage>
        <taxon>Eukaryota</taxon>
        <taxon>Fungi</taxon>
        <taxon>Dikarya</taxon>
        <taxon>Basidiomycota</taxon>
        <taxon>Agaricomycotina</taxon>
        <taxon>Agaricomycetes</taxon>
        <taxon>Cantharellales</taxon>
        <taxon>Tulasnellaceae</taxon>
        <taxon>Tulasnella</taxon>
    </lineage>
</organism>
<feature type="compositionally biased region" description="Acidic residues" evidence="1">
    <location>
        <begin position="122"/>
        <end position="131"/>
    </location>
</feature>
<dbReference type="InterPro" id="IPR056451">
    <property type="entry name" value="Znf_Tbcl_Rhp7"/>
</dbReference>
<sequence length="254" mass="27558">MSRRRVGANGITGPSSALTAFLRDQGISTRPTNTWRRRVETEGDDAEVGPSNAEAGPSNTEAGPSNSNPSPSRANQDGYNSDNLDDDEDPAASKKKKKPTKAQLEKEKAKAAAAKKRKRADDDSDYDDEEDSYNKPSAVNGAALGAPPDIGSFENCAECGKRFTVTKYTMAKHPPPGYLCHLCAKASGKDPFKKPPAAKKRKPVDKRQVVNFEDTESVKTLANICIEIISNHIDDVDALGDCMQKHYFVLIAFL</sequence>
<dbReference type="Pfam" id="PF23550">
    <property type="entry name" value="zf_Tbcl_Rhp7"/>
    <property type="match status" value="1"/>
</dbReference>
<reference evidence="4" key="2">
    <citation type="submission" date="2015-01" db="EMBL/GenBank/DDBJ databases">
        <title>Evolutionary Origins and Diversification of the Mycorrhizal Mutualists.</title>
        <authorList>
            <consortium name="DOE Joint Genome Institute"/>
            <consortium name="Mycorrhizal Genomics Consortium"/>
            <person name="Kohler A."/>
            <person name="Kuo A."/>
            <person name="Nagy L.G."/>
            <person name="Floudas D."/>
            <person name="Copeland A."/>
            <person name="Barry K.W."/>
            <person name="Cichocki N."/>
            <person name="Veneault-Fourrey C."/>
            <person name="LaButti K."/>
            <person name="Lindquist E.A."/>
            <person name="Lipzen A."/>
            <person name="Lundell T."/>
            <person name="Morin E."/>
            <person name="Murat C."/>
            <person name="Riley R."/>
            <person name="Ohm R."/>
            <person name="Sun H."/>
            <person name="Tunlid A."/>
            <person name="Henrissat B."/>
            <person name="Grigoriev I.V."/>
            <person name="Hibbett D.S."/>
            <person name="Martin F."/>
        </authorList>
    </citation>
    <scope>NUCLEOTIDE SEQUENCE [LARGE SCALE GENOMIC DNA]</scope>
    <source>
        <strain evidence="4">MUT 4182</strain>
    </source>
</reference>
<dbReference type="HOGENOM" id="CLU_1094961_0_0_1"/>
<dbReference type="Proteomes" id="UP000054248">
    <property type="component" value="Unassembled WGS sequence"/>
</dbReference>
<keyword evidence="4" id="KW-1185">Reference proteome</keyword>
<feature type="domain" description="DNA repair protein rhp7 treble clef" evidence="2">
    <location>
        <begin position="150"/>
        <end position="189"/>
    </location>
</feature>
<dbReference type="AlphaFoldDB" id="A0A0C3Q458"/>
<evidence type="ECO:0000256" key="1">
    <source>
        <dbReference type="SAM" id="MobiDB-lite"/>
    </source>
</evidence>
<evidence type="ECO:0000313" key="3">
    <source>
        <dbReference type="EMBL" id="KIO17544.1"/>
    </source>
</evidence>
<evidence type="ECO:0000259" key="2">
    <source>
        <dbReference type="Pfam" id="PF23550"/>
    </source>
</evidence>
<name>A0A0C3Q458_9AGAM</name>
<feature type="compositionally biased region" description="Polar residues" evidence="1">
    <location>
        <begin position="73"/>
        <end position="82"/>
    </location>
</feature>
<feature type="region of interest" description="Disordered" evidence="1">
    <location>
        <begin position="1"/>
        <end position="146"/>
    </location>
</feature>